<keyword evidence="2" id="KW-1185">Reference proteome</keyword>
<dbReference type="SUPFAM" id="SSF53850">
    <property type="entry name" value="Periplasmic binding protein-like II"/>
    <property type="match status" value="1"/>
</dbReference>
<dbReference type="Proteomes" id="UP001500190">
    <property type="component" value="Unassembled WGS sequence"/>
</dbReference>
<dbReference type="InterPro" id="IPR006059">
    <property type="entry name" value="SBP"/>
</dbReference>
<gene>
    <name evidence="1" type="ORF">GCM10009742_45700</name>
</gene>
<reference evidence="1 2" key="1">
    <citation type="journal article" date="2019" name="Int. J. Syst. Evol. Microbiol.">
        <title>The Global Catalogue of Microorganisms (GCM) 10K type strain sequencing project: providing services to taxonomists for standard genome sequencing and annotation.</title>
        <authorList>
            <consortium name="The Broad Institute Genomics Platform"/>
            <consortium name="The Broad Institute Genome Sequencing Center for Infectious Disease"/>
            <person name="Wu L."/>
            <person name="Ma J."/>
        </authorList>
    </citation>
    <scope>NUCLEOTIDE SEQUENCE [LARGE SCALE GENOMIC DNA]</scope>
    <source>
        <strain evidence="1 2">JCM 14304</strain>
    </source>
</reference>
<dbReference type="PANTHER" id="PTHR43649:SF30">
    <property type="entry name" value="ABC TRANSPORTER SUBSTRATE-BINDING PROTEIN"/>
    <property type="match status" value="1"/>
</dbReference>
<dbReference type="InterPro" id="IPR050490">
    <property type="entry name" value="Bact_solute-bd_prot1"/>
</dbReference>
<organism evidence="1 2">
    <name type="scientific">Kribbella karoonensis</name>
    <dbReference type="NCBI Taxonomy" id="324851"/>
    <lineage>
        <taxon>Bacteria</taxon>
        <taxon>Bacillati</taxon>
        <taxon>Actinomycetota</taxon>
        <taxon>Actinomycetes</taxon>
        <taxon>Propionibacteriales</taxon>
        <taxon>Kribbellaceae</taxon>
        <taxon>Kribbella</taxon>
    </lineage>
</organism>
<comment type="caution">
    <text evidence="1">The sequence shown here is derived from an EMBL/GenBank/DDBJ whole genome shotgun (WGS) entry which is preliminary data.</text>
</comment>
<sequence>MFLGLAAGTTLAGCGYRSVDAIYSQPAGKVPAQYANRTRVVFWSPYGGANGKAVDKLVAKFNDAQDDVFVEVQFQGSYDDVAQKVAAALVAKQAPDVAVLSDVTWERFFLNDALEPLNGYFDDGFGPGVYQEKLFGEYVVKGKSWAVPFARSTPILYYNRDAFEKAGLPDRAPRTWSELRSWVPSLAKVQSGGRSMRTIAFAKIDGDWQFQGNVWQFGGAYSHGLDVTIDQAGAVAAGEWQRSMVHDLGAAYMASSPSTDFANGLVGVIQESTGGMKTITSKAKFKVGAGFIPSEVASGLATGGGGIGMLRNISDERKQAAATFLRFLARPENSAWWTTQTGYLPVVNKAREDPELKKLIGEQPNYGVAIAQLQNARQQDAIRLYGRNANVQIYTGLQQIYADNAKPQQVFGSVAKRLNAIGDEVRRQYEEKVL</sequence>
<protein>
    <submittedName>
        <fullName evidence="1">ABC transporter substrate-binding protein</fullName>
    </submittedName>
</protein>
<accession>A0ABN2E1Z1</accession>
<dbReference type="Pfam" id="PF13416">
    <property type="entry name" value="SBP_bac_8"/>
    <property type="match status" value="1"/>
</dbReference>
<name>A0ABN2E1Z1_9ACTN</name>
<dbReference type="PANTHER" id="PTHR43649">
    <property type="entry name" value="ARABINOSE-BINDING PROTEIN-RELATED"/>
    <property type="match status" value="1"/>
</dbReference>
<dbReference type="CDD" id="cd14748">
    <property type="entry name" value="PBP2_UgpB"/>
    <property type="match status" value="1"/>
</dbReference>
<proteinExistence type="predicted"/>
<evidence type="ECO:0000313" key="1">
    <source>
        <dbReference type="EMBL" id="GAA1593788.1"/>
    </source>
</evidence>
<dbReference type="Gene3D" id="3.40.190.10">
    <property type="entry name" value="Periplasmic binding protein-like II"/>
    <property type="match status" value="2"/>
</dbReference>
<dbReference type="EMBL" id="BAAAND010000007">
    <property type="protein sequence ID" value="GAA1593788.1"/>
    <property type="molecule type" value="Genomic_DNA"/>
</dbReference>
<evidence type="ECO:0000313" key="2">
    <source>
        <dbReference type="Proteomes" id="UP001500190"/>
    </source>
</evidence>